<organism evidence="1 2">
    <name type="scientific">Cladophialophora chaetospira</name>
    <dbReference type="NCBI Taxonomy" id="386627"/>
    <lineage>
        <taxon>Eukaryota</taxon>
        <taxon>Fungi</taxon>
        <taxon>Dikarya</taxon>
        <taxon>Ascomycota</taxon>
        <taxon>Pezizomycotina</taxon>
        <taxon>Eurotiomycetes</taxon>
        <taxon>Chaetothyriomycetidae</taxon>
        <taxon>Chaetothyriales</taxon>
        <taxon>Herpotrichiellaceae</taxon>
        <taxon>Cladophialophora</taxon>
    </lineage>
</organism>
<name>A0AA38XDP0_9EURO</name>
<dbReference type="PANTHER" id="PTHR40788:SF2">
    <property type="entry name" value="CLR5 DOMAIN-CONTAINING PROTEIN"/>
    <property type="match status" value="1"/>
</dbReference>
<protein>
    <submittedName>
        <fullName evidence="1">Uncharacterized protein</fullName>
    </submittedName>
</protein>
<evidence type="ECO:0000313" key="2">
    <source>
        <dbReference type="Proteomes" id="UP001172673"/>
    </source>
</evidence>
<dbReference type="AlphaFoldDB" id="A0AA38XDP0"/>
<dbReference type="Proteomes" id="UP001172673">
    <property type="component" value="Unassembled WGS sequence"/>
</dbReference>
<sequence>MQESESAGENSIRTVSSAILERSFQAPLMLDSRRLKDLIAAKRASAEHGIWDLREDPGSFQTAILTQAEHRPEMLPDISGRVDLGLSIENLLNQALPHVIDRAYSYLLRWEKLFKCAELLSSGTWGPFKALDPLKPLPISLEQALLGMHKSAIDLIHDVREELKYAFTTSPQMKAGYVRARTSNGNELLRISSTHGTATEDIFMQIFDVILDDESDVPHTDLIILLDEIQRMIDSDPKVKSRFSAYVYNLFSDLALAAYIVYELDHFYPWASKFATEASRNTGLEDQEHQIDEAAECSGIDAYEAYFRGVDDTSELRRDLTTVRYALSRPFQKTMAEQAEVCKSLGNASPWDYATIIRLQQTRVDVVDVGVLPLKLQSKQRRHSSAADRRRSLEIAIEEPLRYPVDRGHTKANVAAMRRAELTLDTIWKRIDDVFQVICEGCSLHQIFLKYATMPREIYRTPLWTDRTQSVPVPLPIIADNGGLGAATVQVEPEILPRRPTVPAPRLKVKKQGTPNATLANASARPQDIPDIAGSDPARDTPLPLFELKARQLKIFRTMFYTASPGDEEHGSIDSKDFRQAMTKIGFSAEKLWGSVWQFTPGEDVSTTEGVRRGFNIHEPHPSSEIPYRMARCWGRRLNRIYGWTEETFVEDK</sequence>
<comment type="caution">
    <text evidence="1">The sequence shown here is derived from an EMBL/GenBank/DDBJ whole genome shotgun (WGS) entry which is preliminary data.</text>
</comment>
<dbReference type="PANTHER" id="PTHR40788">
    <property type="entry name" value="CLR5 DOMAIN-CONTAINING PROTEIN-RELATED"/>
    <property type="match status" value="1"/>
</dbReference>
<accession>A0AA38XDP0</accession>
<gene>
    <name evidence="1" type="ORF">H2200_004747</name>
</gene>
<dbReference type="EMBL" id="JAPDRK010000006">
    <property type="protein sequence ID" value="KAJ9611563.1"/>
    <property type="molecule type" value="Genomic_DNA"/>
</dbReference>
<reference evidence="1" key="1">
    <citation type="submission" date="2022-10" db="EMBL/GenBank/DDBJ databases">
        <title>Culturing micro-colonial fungi from biological soil crusts in the Mojave desert and describing Neophaeococcomyces mojavensis, and introducing the new genera and species Taxawa tesnikishii.</title>
        <authorList>
            <person name="Kurbessoian T."/>
            <person name="Stajich J.E."/>
        </authorList>
    </citation>
    <scope>NUCLEOTIDE SEQUENCE</scope>
    <source>
        <strain evidence="1">TK_41</strain>
    </source>
</reference>
<proteinExistence type="predicted"/>
<keyword evidence="2" id="KW-1185">Reference proteome</keyword>
<evidence type="ECO:0000313" key="1">
    <source>
        <dbReference type="EMBL" id="KAJ9611563.1"/>
    </source>
</evidence>